<dbReference type="GO" id="GO:0005886">
    <property type="term" value="C:plasma membrane"/>
    <property type="evidence" value="ECO:0007669"/>
    <property type="project" value="UniProtKB-SubCell"/>
</dbReference>
<reference evidence="8 9" key="1">
    <citation type="submission" date="2018-10" db="EMBL/GenBank/DDBJ databases">
        <title>Genomic Encyclopedia of Type Strains, Phase IV (KMG-IV): sequencing the most valuable type-strain genomes for metagenomic binning, comparative biology and taxonomic classification.</title>
        <authorList>
            <person name="Goeker M."/>
        </authorList>
    </citation>
    <scope>NUCLEOTIDE SEQUENCE [LARGE SCALE GENOMIC DNA]</scope>
    <source>
        <strain evidence="8 9">DSM 12769</strain>
    </source>
</reference>
<keyword evidence="9" id="KW-1185">Reference proteome</keyword>
<keyword evidence="3 6" id="KW-0812">Transmembrane</keyword>
<evidence type="ECO:0000256" key="4">
    <source>
        <dbReference type="ARBA" id="ARBA00022989"/>
    </source>
</evidence>
<organism evidence="8 9">
    <name type="scientific">Alkalispirillum mobile</name>
    <dbReference type="NCBI Taxonomy" id="85925"/>
    <lineage>
        <taxon>Bacteria</taxon>
        <taxon>Pseudomonadati</taxon>
        <taxon>Pseudomonadota</taxon>
        <taxon>Gammaproteobacteria</taxon>
        <taxon>Chromatiales</taxon>
        <taxon>Ectothiorhodospiraceae</taxon>
        <taxon>Alkalispirillum</taxon>
    </lineage>
</organism>
<dbReference type="Proteomes" id="UP000275461">
    <property type="component" value="Unassembled WGS sequence"/>
</dbReference>
<feature type="transmembrane region" description="Helical" evidence="6">
    <location>
        <begin position="267"/>
        <end position="285"/>
    </location>
</feature>
<name>A0A498C490_9GAMM</name>
<accession>A0A498C490</accession>
<evidence type="ECO:0000313" key="9">
    <source>
        <dbReference type="Proteomes" id="UP000275461"/>
    </source>
</evidence>
<dbReference type="SUPFAM" id="SSF103481">
    <property type="entry name" value="Multidrug resistance efflux transporter EmrE"/>
    <property type="match status" value="2"/>
</dbReference>
<evidence type="ECO:0000313" key="8">
    <source>
        <dbReference type="EMBL" id="RLK50535.1"/>
    </source>
</evidence>
<feature type="transmembrane region" description="Helical" evidence="6">
    <location>
        <begin position="142"/>
        <end position="168"/>
    </location>
</feature>
<dbReference type="AlphaFoldDB" id="A0A498C490"/>
<keyword evidence="5 6" id="KW-0472">Membrane</keyword>
<evidence type="ECO:0000256" key="1">
    <source>
        <dbReference type="ARBA" id="ARBA00004651"/>
    </source>
</evidence>
<feature type="transmembrane region" description="Helical" evidence="6">
    <location>
        <begin position="180"/>
        <end position="199"/>
    </location>
</feature>
<gene>
    <name evidence="8" type="ORF">DFR31_0438</name>
</gene>
<feature type="transmembrane region" description="Helical" evidence="6">
    <location>
        <begin position="37"/>
        <end position="56"/>
    </location>
</feature>
<evidence type="ECO:0000256" key="3">
    <source>
        <dbReference type="ARBA" id="ARBA00022692"/>
    </source>
</evidence>
<evidence type="ECO:0000259" key="7">
    <source>
        <dbReference type="Pfam" id="PF00892"/>
    </source>
</evidence>
<keyword evidence="2" id="KW-1003">Cell membrane</keyword>
<feature type="transmembrane region" description="Helical" evidence="6">
    <location>
        <begin position="86"/>
        <end position="105"/>
    </location>
</feature>
<evidence type="ECO:0000256" key="2">
    <source>
        <dbReference type="ARBA" id="ARBA00022475"/>
    </source>
</evidence>
<proteinExistence type="predicted"/>
<sequence>MNGADDRMGYLLFVTALWAFSFSLIGEYLSGQVDSDFAVLTRVLLGGLVFLPLLRLAGLRRSLIAGMLLVGALQFGVTYLCLYRSFAYLTVPEVLLFTITTPLYVTLLDDALHRRFAPVALVAAGLAVVGAGIIRYEGLSEGYWLGFFLLQVANCAFAAGQVGFKHLLQRYPTETPAYRYFFLFFIGALAVTLPAWLVFGDRTMMPETAAQWLVLLWLGVAASGLGLYLWNRGGCLVDAGTLAVMNNALVPAGLLVNLLVWNRDADLLRLAAGGLVIAFSLWVNARFSRYARLEVFGTTR</sequence>
<feature type="domain" description="EamA" evidence="7">
    <location>
        <begin position="10"/>
        <end position="134"/>
    </location>
</feature>
<dbReference type="InterPro" id="IPR000620">
    <property type="entry name" value="EamA_dom"/>
</dbReference>
<feature type="transmembrane region" description="Helical" evidence="6">
    <location>
        <begin position="7"/>
        <end position="25"/>
    </location>
</feature>
<feature type="transmembrane region" description="Helical" evidence="6">
    <location>
        <begin position="242"/>
        <end position="261"/>
    </location>
</feature>
<dbReference type="PANTHER" id="PTHR42920:SF5">
    <property type="entry name" value="EAMA DOMAIN-CONTAINING PROTEIN"/>
    <property type="match status" value="1"/>
</dbReference>
<dbReference type="InterPro" id="IPR037185">
    <property type="entry name" value="EmrE-like"/>
</dbReference>
<dbReference type="Pfam" id="PF00892">
    <property type="entry name" value="EamA"/>
    <property type="match status" value="1"/>
</dbReference>
<comment type="caution">
    <text evidence="8">The sequence shown here is derived from an EMBL/GenBank/DDBJ whole genome shotgun (WGS) entry which is preliminary data.</text>
</comment>
<comment type="subcellular location">
    <subcellularLocation>
        <location evidence="1">Cell membrane</location>
        <topology evidence="1">Multi-pass membrane protein</topology>
    </subcellularLocation>
</comment>
<feature type="transmembrane region" description="Helical" evidence="6">
    <location>
        <begin position="211"/>
        <end position="230"/>
    </location>
</feature>
<feature type="transmembrane region" description="Helical" evidence="6">
    <location>
        <begin position="117"/>
        <end position="136"/>
    </location>
</feature>
<dbReference type="PANTHER" id="PTHR42920">
    <property type="entry name" value="OS03G0707200 PROTEIN-RELATED"/>
    <property type="match status" value="1"/>
</dbReference>
<evidence type="ECO:0000256" key="5">
    <source>
        <dbReference type="ARBA" id="ARBA00023136"/>
    </source>
</evidence>
<protein>
    <submittedName>
        <fullName evidence="8">Carboxylate/amino acid/amine transporter</fullName>
    </submittedName>
</protein>
<feature type="transmembrane region" description="Helical" evidence="6">
    <location>
        <begin position="63"/>
        <end position="80"/>
    </location>
</feature>
<keyword evidence="4 6" id="KW-1133">Transmembrane helix</keyword>
<evidence type="ECO:0000256" key="6">
    <source>
        <dbReference type="SAM" id="Phobius"/>
    </source>
</evidence>
<dbReference type="InterPro" id="IPR051258">
    <property type="entry name" value="Diverse_Substrate_Transporter"/>
</dbReference>
<dbReference type="EMBL" id="RCDA01000001">
    <property type="protein sequence ID" value="RLK50535.1"/>
    <property type="molecule type" value="Genomic_DNA"/>
</dbReference>